<dbReference type="Gene3D" id="3.90.226.10">
    <property type="entry name" value="2-enoyl-CoA Hydratase, Chain A, domain 1"/>
    <property type="match status" value="1"/>
</dbReference>
<dbReference type="SMART" id="SM00245">
    <property type="entry name" value="TSPc"/>
    <property type="match status" value="1"/>
</dbReference>
<dbReference type="PROSITE" id="PS50106">
    <property type="entry name" value="PDZ"/>
    <property type="match status" value="1"/>
</dbReference>
<dbReference type="SUPFAM" id="SSF52096">
    <property type="entry name" value="ClpP/crotonase"/>
    <property type="match status" value="1"/>
</dbReference>
<dbReference type="AlphaFoldDB" id="A0A1W1C8Y6"/>
<dbReference type="GO" id="GO:0030288">
    <property type="term" value="C:outer membrane-bounded periplasmic space"/>
    <property type="evidence" value="ECO:0007669"/>
    <property type="project" value="TreeGrafter"/>
</dbReference>
<dbReference type="Gene3D" id="2.30.42.10">
    <property type="match status" value="1"/>
</dbReference>
<proteinExistence type="predicted"/>
<dbReference type="GO" id="GO:0004175">
    <property type="term" value="F:endopeptidase activity"/>
    <property type="evidence" value="ECO:0007669"/>
    <property type="project" value="TreeGrafter"/>
</dbReference>
<name>A0A1W1C8Y6_9ZZZZ</name>
<dbReference type="EMBL" id="FPHD01000058">
    <property type="protein sequence ID" value="SFV62192.1"/>
    <property type="molecule type" value="Genomic_DNA"/>
</dbReference>
<dbReference type="GO" id="GO:0006508">
    <property type="term" value="P:proteolysis"/>
    <property type="evidence" value="ECO:0007669"/>
    <property type="project" value="UniProtKB-KW"/>
</dbReference>
<dbReference type="PANTHER" id="PTHR32060">
    <property type="entry name" value="TAIL-SPECIFIC PROTEASE"/>
    <property type="match status" value="1"/>
</dbReference>
<dbReference type="InterPro" id="IPR036034">
    <property type="entry name" value="PDZ_sf"/>
</dbReference>
<dbReference type="Pfam" id="PF03572">
    <property type="entry name" value="Peptidase_S41"/>
    <property type="match status" value="1"/>
</dbReference>
<evidence type="ECO:0000313" key="2">
    <source>
        <dbReference type="EMBL" id="SFV62192.1"/>
    </source>
</evidence>
<dbReference type="PANTHER" id="PTHR32060:SF30">
    <property type="entry name" value="CARBOXY-TERMINAL PROCESSING PROTEASE CTPA"/>
    <property type="match status" value="1"/>
</dbReference>
<accession>A0A1W1C8Y6</accession>
<dbReference type="InterPro" id="IPR041613">
    <property type="entry name" value="Pept_S41_N"/>
</dbReference>
<dbReference type="InterPro" id="IPR005151">
    <property type="entry name" value="Tail-specific_protease"/>
</dbReference>
<dbReference type="Gene3D" id="3.30.750.170">
    <property type="match status" value="1"/>
</dbReference>
<gene>
    <name evidence="2" type="ORF">MNB_SV-8-128</name>
</gene>
<dbReference type="SUPFAM" id="SSF50156">
    <property type="entry name" value="PDZ domain-like"/>
    <property type="match status" value="1"/>
</dbReference>
<dbReference type="Pfam" id="PF18294">
    <property type="entry name" value="Pept_S41_N"/>
    <property type="match status" value="1"/>
</dbReference>
<feature type="domain" description="PDZ" evidence="1">
    <location>
        <begin position="102"/>
        <end position="163"/>
    </location>
</feature>
<sequence>MTNRFLFTFILLLSALFNSCGSNSHSDGSPQLFSSQEKQFVHTLFLTEYLWYDKVASNVDYTLFTEPQKMIDGLRVNPPDRWSFFMTAQQYEDFANQKTVGFGFGFTPDLQIFLVRIGSPAYGKLQRGDKIIQLNGKDASSPLIQESSQRVNNATTFTVLRNDNMIDVTITPREYSFKVSLGKIILQGSKKVGYLRYDAFTESSVAEFETIFTTFHNQHIDELVIDLRYNGGGSLAVTSSLMDNIISNHPGERQMYLDWNANYKSRNTKYTFEDADLQDGNELTMPRVVFLVTKNSASASEALINALKPYLGEENVITIGEDTHGKPVGMSGRTFGKNYYFLINFFVKNNVEKTTSFDGILVTCKAKDDMNHIMGDTNESMLSTALYYLQNSSCP</sequence>
<protein>
    <submittedName>
        <fullName evidence="2">Carboxyl-terminal protease</fullName>
    </submittedName>
</protein>
<dbReference type="InterPro" id="IPR029045">
    <property type="entry name" value="ClpP/crotonase-like_dom_sf"/>
</dbReference>
<dbReference type="GO" id="GO:0007165">
    <property type="term" value="P:signal transduction"/>
    <property type="evidence" value="ECO:0007669"/>
    <property type="project" value="TreeGrafter"/>
</dbReference>
<keyword evidence="2" id="KW-0378">Hydrolase</keyword>
<evidence type="ECO:0000259" key="1">
    <source>
        <dbReference type="PROSITE" id="PS50106"/>
    </source>
</evidence>
<dbReference type="GO" id="GO:0008236">
    <property type="term" value="F:serine-type peptidase activity"/>
    <property type="evidence" value="ECO:0007669"/>
    <property type="project" value="InterPro"/>
</dbReference>
<reference evidence="2" key="1">
    <citation type="submission" date="2016-10" db="EMBL/GenBank/DDBJ databases">
        <authorList>
            <person name="de Groot N.N."/>
        </authorList>
    </citation>
    <scope>NUCLEOTIDE SEQUENCE</scope>
</reference>
<keyword evidence="2" id="KW-0645">Protease</keyword>
<organism evidence="2">
    <name type="scientific">hydrothermal vent metagenome</name>
    <dbReference type="NCBI Taxonomy" id="652676"/>
    <lineage>
        <taxon>unclassified sequences</taxon>
        <taxon>metagenomes</taxon>
        <taxon>ecological metagenomes</taxon>
    </lineage>
</organism>
<dbReference type="InterPro" id="IPR001478">
    <property type="entry name" value="PDZ"/>
</dbReference>